<dbReference type="AlphaFoldDB" id="A0A5B7K254"/>
<name>A0A5B7K254_PORTR</name>
<organism evidence="1 2">
    <name type="scientific">Portunus trituberculatus</name>
    <name type="common">Swimming crab</name>
    <name type="synonym">Neptunus trituberculatus</name>
    <dbReference type="NCBI Taxonomy" id="210409"/>
    <lineage>
        <taxon>Eukaryota</taxon>
        <taxon>Metazoa</taxon>
        <taxon>Ecdysozoa</taxon>
        <taxon>Arthropoda</taxon>
        <taxon>Crustacea</taxon>
        <taxon>Multicrustacea</taxon>
        <taxon>Malacostraca</taxon>
        <taxon>Eumalacostraca</taxon>
        <taxon>Eucarida</taxon>
        <taxon>Decapoda</taxon>
        <taxon>Pleocyemata</taxon>
        <taxon>Brachyura</taxon>
        <taxon>Eubrachyura</taxon>
        <taxon>Portunoidea</taxon>
        <taxon>Portunidae</taxon>
        <taxon>Portuninae</taxon>
        <taxon>Portunus</taxon>
    </lineage>
</organism>
<sequence length="88" mass="9562">MIVKRREEATTVVHKHEWTNRSRNTEGIYLAESKRACGINKRLAAIGGEGDGACGVGWCFAVGFNLAWVGSSFRPSLPATPGHFRCLG</sequence>
<reference evidence="1 2" key="1">
    <citation type="submission" date="2019-05" db="EMBL/GenBank/DDBJ databases">
        <title>Another draft genome of Portunus trituberculatus and its Hox gene families provides insights of decapod evolution.</title>
        <authorList>
            <person name="Jeong J.-H."/>
            <person name="Song I."/>
            <person name="Kim S."/>
            <person name="Choi T."/>
            <person name="Kim D."/>
            <person name="Ryu S."/>
            <person name="Kim W."/>
        </authorList>
    </citation>
    <scope>NUCLEOTIDE SEQUENCE [LARGE SCALE GENOMIC DNA]</scope>
    <source>
        <tissue evidence="1">Muscle</tissue>
    </source>
</reference>
<evidence type="ECO:0000313" key="2">
    <source>
        <dbReference type="Proteomes" id="UP000324222"/>
    </source>
</evidence>
<proteinExistence type="predicted"/>
<gene>
    <name evidence="1" type="ORF">E2C01_096592</name>
</gene>
<keyword evidence="2" id="KW-1185">Reference proteome</keyword>
<protein>
    <submittedName>
        <fullName evidence="1">Uncharacterized protein</fullName>
    </submittedName>
</protein>
<comment type="caution">
    <text evidence="1">The sequence shown here is derived from an EMBL/GenBank/DDBJ whole genome shotgun (WGS) entry which is preliminary data.</text>
</comment>
<accession>A0A5B7K254</accession>
<dbReference type="Proteomes" id="UP000324222">
    <property type="component" value="Unassembled WGS sequence"/>
</dbReference>
<dbReference type="EMBL" id="VSRR010125686">
    <property type="protein sequence ID" value="MPD01080.1"/>
    <property type="molecule type" value="Genomic_DNA"/>
</dbReference>
<evidence type="ECO:0000313" key="1">
    <source>
        <dbReference type="EMBL" id="MPD01080.1"/>
    </source>
</evidence>